<feature type="domain" description="F-box" evidence="2">
    <location>
        <begin position="37"/>
        <end position="75"/>
    </location>
</feature>
<organism evidence="3 4">
    <name type="scientific">Laetiporus sulphureus 93-53</name>
    <dbReference type="NCBI Taxonomy" id="1314785"/>
    <lineage>
        <taxon>Eukaryota</taxon>
        <taxon>Fungi</taxon>
        <taxon>Dikarya</taxon>
        <taxon>Basidiomycota</taxon>
        <taxon>Agaricomycotina</taxon>
        <taxon>Agaricomycetes</taxon>
        <taxon>Polyporales</taxon>
        <taxon>Laetiporus</taxon>
    </lineage>
</organism>
<dbReference type="EMBL" id="KV427628">
    <property type="protein sequence ID" value="KZT05707.1"/>
    <property type="molecule type" value="Genomic_DNA"/>
</dbReference>
<dbReference type="GeneID" id="63821561"/>
<dbReference type="Gene3D" id="3.80.10.10">
    <property type="entry name" value="Ribonuclease Inhibitor"/>
    <property type="match status" value="1"/>
</dbReference>
<dbReference type="InParanoid" id="A0A165DVG8"/>
<evidence type="ECO:0000256" key="1">
    <source>
        <dbReference type="SAM" id="Coils"/>
    </source>
</evidence>
<dbReference type="SUPFAM" id="SSF81383">
    <property type="entry name" value="F-box domain"/>
    <property type="match status" value="1"/>
</dbReference>
<keyword evidence="1" id="KW-0175">Coiled coil</keyword>
<dbReference type="Gene3D" id="1.20.1280.50">
    <property type="match status" value="1"/>
</dbReference>
<dbReference type="RefSeq" id="XP_040763447.1">
    <property type="nucleotide sequence ID" value="XM_040904531.1"/>
</dbReference>
<dbReference type="PANTHER" id="PTHR16134">
    <property type="entry name" value="F-BOX/TPR REPEAT PROTEIN POF3"/>
    <property type="match status" value="1"/>
</dbReference>
<proteinExistence type="predicted"/>
<name>A0A165DVG8_9APHY</name>
<protein>
    <recommendedName>
        <fullName evidence="2">F-box domain-containing protein</fullName>
    </recommendedName>
</protein>
<dbReference type="Pfam" id="PF12937">
    <property type="entry name" value="F-box-like"/>
    <property type="match status" value="1"/>
</dbReference>
<evidence type="ECO:0000259" key="2">
    <source>
        <dbReference type="Pfam" id="PF12937"/>
    </source>
</evidence>
<gene>
    <name evidence="3" type="ORF">LAESUDRAFT_655083</name>
</gene>
<accession>A0A165DVG8</accession>
<dbReference type="STRING" id="1314785.A0A165DVG8"/>
<dbReference type="InterPro" id="IPR032675">
    <property type="entry name" value="LRR_dom_sf"/>
</dbReference>
<sequence>MESDGRPHNKGPPNRLCAIRVTCIGYDSTIRRVLDIPEIIELIFSFLEKRNNVVNACVCKRWSEIALDAVWRDVDNLNVLFSLLAPLGQASRYAPVTFTRTLNPDDWRRFAHYARRVRKLSYTEDRSEQGLCSSIFDEIARSRMAISILPNLHTLEWRTMRLRHALPFMGESVRDFRVELHDCAAHPLSTFLEDVAERMPHLTSLDLSFGFPVRDLEDGLTTLLKQLTKLTRIIMPLYTISSRIVESVSMLPALTCLQFEYEERQGQGEKRDVQEFAPRLQEGAFPALYDLNLSVNLPDMTRFLNSKFSPANLTSLYVHVLSSVVPDVLTEFLLAVSESCKLLTALYVDLYATPDALDSIERLEAKRLAWEHLRPLLSFRTLKTFELRWDLPLRITEVDIAELASGWPTLEVLMLNCEPLIPLGVSSLTLSTLVYFAEHCPNLRELGLYITGNVECLPAPVPFRKLSKLCVGVSSIGAAAPAALFLSKVLPPGCDVIPGVSWPDSLGMLEVEGNSEMLGLMQRRATEWYNQWAEVSRMLPLLTRLRAEERARQEGLQREVEDLRVRCKVLEDRAALPDTEDGRCVIA</sequence>
<feature type="coiled-coil region" evidence="1">
    <location>
        <begin position="546"/>
        <end position="573"/>
    </location>
</feature>
<dbReference type="Proteomes" id="UP000076871">
    <property type="component" value="Unassembled WGS sequence"/>
</dbReference>
<dbReference type="AlphaFoldDB" id="A0A165DVG8"/>
<dbReference type="OrthoDB" id="2447803at2759"/>
<keyword evidence="4" id="KW-1185">Reference proteome</keyword>
<dbReference type="InterPro" id="IPR036047">
    <property type="entry name" value="F-box-like_dom_sf"/>
</dbReference>
<dbReference type="PANTHER" id="PTHR16134:SF119">
    <property type="entry name" value="AT02038P-RELATED"/>
    <property type="match status" value="1"/>
</dbReference>
<reference evidence="3 4" key="1">
    <citation type="journal article" date="2016" name="Mol. Biol. Evol.">
        <title>Comparative Genomics of Early-Diverging Mushroom-Forming Fungi Provides Insights into the Origins of Lignocellulose Decay Capabilities.</title>
        <authorList>
            <person name="Nagy L.G."/>
            <person name="Riley R."/>
            <person name="Tritt A."/>
            <person name="Adam C."/>
            <person name="Daum C."/>
            <person name="Floudas D."/>
            <person name="Sun H."/>
            <person name="Yadav J.S."/>
            <person name="Pangilinan J."/>
            <person name="Larsson K.H."/>
            <person name="Matsuura K."/>
            <person name="Barry K."/>
            <person name="Labutti K."/>
            <person name="Kuo R."/>
            <person name="Ohm R.A."/>
            <person name="Bhattacharya S.S."/>
            <person name="Shirouzu T."/>
            <person name="Yoshinaga Y."/>
            <person name="Martin F.M."/>
            <person name="Grigoriev I.V."/>
            <person name="Hibbett D.S."/>
        </authorList>
    </citation>
    <scope>NUCLEOTIDE SEQUENCE [LARGE SCALE GENOMIC DNA]</scope>
    <source>
        <strain evidence="3 4">93-53</strain>
    </source>
</reference>
<dbReference type="SUPFAM" id="SSF52047">
    <property type="entry name" value="RNI-like"/>
    <property type="match status" value="1"/>
</dbReference>
<dbReference type="InterPro" id="IPR001810">
    <property type="entry name" value="F-box_dom"/>
</dbReference>
<evidence type="ECO:0000313" key="4">
    <source>
        <dbReference type="Proteomes" id="UP000076871"/>
    </source>
</evidence>
<evidence type="ECO:0000313" key="3">
    <source>
        <dbReference type="EMBL" id="KZT05707.1"/>
    </source>
</evidence>